<keyword evidence="5" id="KW-1185">Reference proteome</keyword>
<evidence type="ECO:0000313" key="5">
    <source>
        <dbReference type="Proteomes" id="UP001642464"/>
    </source>
</evidence>
<dbReference type="InterPro" id="IPR036322">
    <property type="entry name" value="WD40_repeat_dom_sf"/>
</dbReference>
<dbReference type="Proteomes" id="UP001642464">
    <property type="component" value="Unassembled WGS sequence"/>
</dbReference>
<dbReference type="EMBL" id="CAXAMM010008491">
    <property type="protein sequence ID" value="CAK9017488.1"/>
    <property type="molecule type" value="Genomic_DNA"/>
</dbReference>
<dbReference type="InterPro" id="IPR001680">
    <property type="entry name" value="WD40_rpt"/>
</dbReference>
<keyword evidence="1" id="KW-0853">WD repeat</keyword>
<dbReference type="InterPro" id="IPR051488">
    <property type="entry name" value="WD_repeat_striatin"/>
</dbReference>
<feature type="region of interest" description="Disordered" evidence="3">
    <location>
        <begin position="135"/>
        <end position="168"/>
    </location>
</feature>
<evidence type="ECO:0000256" key="1">
    <source>
        <dbReference type="PROSITE-ProRule" id="PRU00221"/>
    </source>
</evidence>
<protein>
    <submittedName>
        <fullName evidence="4">Striatin-4 (Zinedin)</fullName>
    </submittedName>
</protein>
<proteinExistence type="predicted"/>
<evidence type="ECO:0000256" key="2">
    <source>
        <dbReference type="SAM" id="Coils"/>
    </source>
</evidence>
<feature type="region of interest" description="Disordered" evidence="3">
    <location>
        <begin position="647"/>
        <end position="671"/>
    </location>
</feature>
<accession>A0ABP0JSS1</accession>
<dbReference type="SUPFAM" id="SSF50978">
    <property type="entry name" value="WD40 repeat-like"/>
    <property type="match status" value="1"/>
</dbReference>
<sequence>MEEEGLLAEAEVFCQRLNRSRTHWGLERDSLAARVASTEDRVRSLQQRNEQLTLTVKLLEEALVSCRSRSAECLGELFKGLGPVEITGAPTDRLGAVGADAEWRALALRIPRRRKSWAEAKAAVALSKAGLPEEQIEETASCRPSKDLEDEVEGSQIEQGTTRSGVGGKHPWEVVATLHSPLDDGVRSARIFQGVLLTAAEDSSVKAWDLGSIPQTRETPCEDLEPFAKYRAHSGPVLSLALPDPESCLPLPVAFSGGMDGDIYSFELQIDASADASSALRPVQRYRGHQEAVLSLDLQSRIGLLASAGADQLVLLWRVNPTLDDGRLASPFEVLDIPPPHGSEESSFGPLTDLAWGPRSGATLLCCSRWASTCCAMDAEQGVAIYGSSVTTREDRTAPVLAVASHALRDIAVSGHAGGGGARVFSALTGRPMWTLESGDKVISSVALDPFGNGFEVVTASSDGSLQIFDLRTCRCVQEAQLHASSGINSVCLAGDFIATAGADAVVNLLEKRQEVTLLLLLLALRALQRAALEPPPPMPRNGIGSLLLQGPMWWCSLLVAGEASGLLLRELGPPRDFPSARSVAVASVAWLLLLASLACSVNWSRCCSGYRRWQQRNSTFVLALTAQLIGDSGWQTWHGAFLEKDGRDSKMQPEDQTVPAPQVVPPAQPVDFSTMDSVVKSSHRAMILKAEWQMEPPAPPMEVAGSQPASYSEAPGHSRGGAGYKSAMQLLMEARAGEGRSAAHSSALQLLREAAAAPRRGARRRPRPARAQRRKEPGPKVEPLPVLEPLIVPKRAAGAVTQGPT</sequence>
<dbReference type="Gene3D" id="2.130.10.10">
    <property type="entry name" value="YVTN repeat-like/Quinoprotein amine dehydrogenase"/>
    <property type="match status" value="2"/>
</dbReference>
<dbReference type="PROSITE" id="PS50082">
    <property type="entry name" value="WD_REPEATS_2"/>
    <property type="match status" value="1"/>
</dbReference>
<evidence type="ECO:0000313" key="4">
    <source>
        <dbReference type="EMBL" id="CAK9017488.1"/>
    </source>
</evidence>
<comment type="caution">
    <text evidence="4">The sequence shown here is derived from an EMBL/GenBank/DDBJ whole genome shotgun (WGS) entry which is preliminary data.</text>
</comment>
<name>A0ABP0JSS1_9DINO</name>
<feature type="repeat" description="WD" evidence="1">
    <location>
        <begin position="286"/>
        <end position="320"/>
    </location>
</feature>
<dbReference type="InterPro" id="IPR015943">
    <property type="entry name" value="WD40/YVTN_repeat-like_dom_sf"/>
</dbReference>
<gene>
    <name evidence="4" type="ORF">SCF082_LOCUS13661</name>
</gene>
<evidence type="ECO:0000256" key="3">
    <source>
        <dbReference type="SAM" id="MobiDB-lite"/>
    </source>
</evidence>
<feature type="region of interest" description="Disordered" evidence="3">
    <location>
        <begin position="698"/>
        <end position="723"/>
    </location>
</feature>
<dbReference type="PANTHER" id="PTHR15653">
    <property type="entry name" value="STRIATIN"/>
    <property type="match status" value="1"/>
</dbReference>
<dbReference type="PANTHER" id="PTHR15653:SF0">
    <property type="entry name" value="CONNECTOR OF KINASE TO AP-1, ISOFORM E"/>
    <property type="match status" value="1"/>
</dbReference>
<feature type="compositionally biased region" description="Basic residues" evidence="3">
    <location>
        <begin position="761"/>
        <end position="774"/>
    </location>
</feature>
<dbReference type="PROSITE" id="PS50294">
    <property type="entry name" value="WD_REPEATS_REGION"/>
    <property type="match status" value="1"/>
</dbReference>
<feature type="coiled-coil region" evidence="2">
    <location>
        <begin position="28"/>
        <end position="62"/>
    </location>
</feature>
<keyword evidence="2" id="KW-0175">Coiled coil</keyword>
<dbReference type="SMART" id="SM00320">
    <property type="entry name" value="WD40"/>
    <property type="match status" value="5"/>
</dbReference>
<dbReference type="Pfam" id="PF00400">
    <property type="entry name" value="WD40"/>
    <property type="match status" value="2"/>
</dbReference>
<reference evidence="4 5" key="1">
    <citation type="submission" date="2024-02" db="EMBL/GenBank/DDBJ databases">
        <authorList>
            <person name="Chen Y."/>
            <person name="Shah S."/>
            <person name="Dougan E. K."/>
            <person name="Thang M."/>
            <person name="Chan C."/>
        </authorList>
    </citation>
    <scope>NUCLEOTIDE SEQUENCE [LARGE SCALE GENOMIC DNA]</scope>
</reference>
<feature type="region of interest" description="Disordered" evidence="3">
    <location>
        <begin position="754"/>
        <end position="788"/>
    </location>
</feature>
<organism evidence="4 5">
    <name type="scientific">Durusdinium trenchii</name>
    <dbReference type="NCBI Taxonomy" id="1381693"/>
    <lineage>
        <taxon>Eukaryota</taxon>
        <taxon>Sar</taxon>
        <taxon>Alveolata</taxon>
        <taxon>Dinophyceae</taxon>
        <taxon>Suessiales</taxon>
        <taxon>Symbiodiniaceae</taxon>
        <taxon>Durusdinium</taxon>
    </lineage>
</organism>